<feature type="transmembrane region" description="Helical" evidence="1">
    <location>
        <begin position="20"/>
        <end position="43"/>
    </location>
</feature>
<name>A0A931CR19_9MICC</name>
<accession>A0A931CR19</accession>
<gene>
    <name evidence="2" type="ORF">IV500_01120</name>
</gene>
<dbReference type="Proteomes" id="UP000655366">
    <property type="component" value="Unassembled WGS sequence"/>
</dbReference>
<keyword evidence="3" id="KW-1185">Reference proteome</keyword>
<comment type="caution">
    <text evidence="2">The sequence shown here is derived from an EMBL/GenBank/DDBJ whole genome shotgun (WGS) entry which is preliminary data.</text>
</comment>
<dbReference type="AlphaFoldDB" id="A0A931CR19"/>
<proteinExistence type="predicted"/>
<organism evidence="2 3">
    <name type="scientific">Arthrobacter terrae</name>
    <dbReference type="NCBI Taxonomy" id="2935737"/>
    <lineage>
        <taxon>Bacteria</taxon>
        <taxon>Bacillati</taxon>
        <taxon>Actinomycetota</taxon>
        <taxon>Actinomycetes</taxon>
        <taxon>Micrococcales</taxon>
        <taxon>Micrococcaceae</taxon>
        <taxon>Arthrobacter</taxon>
    </lineage>
</organism>
<reference evidence="2 3" key="1">
    <citation type="submission" date="2020-11" db="EMBL/GenBank/DDBJ databases">
        <title>Arthrobacter antarcticus sp. nov., isolated from Antarctic Soil.</title>
        <authorList>
            <person name="Li J."/>
        </authorList>
    </citation>
    <scope>NUCLEOTIDE SEQUENCE [LARGE SCALE GENOMIC DNA]</scope>
    <source>
        <strain evidence="2 3">Z1-20</strain>
    </source>
</reference>
<keyword evidence="1" id="KW-1133">Transmembrane helix</keyword>
<dbReference type="RefSeq" id="WP_196394972.1">
    <property type="nucleotide sequence ID" value="NZ_JADNYM010000001.1"/>
</dbReference>
<sequence>MIIWILVETVMIQGFSWLQGILFTKGVLELVLILVLLGVVPWLPRRELDKM</sequence>
<keyword evidence="1" id="KW-0472">Membrane</keyword>
<evidence type="ECO:0000313" key="2">
    <source>
        <dbReference type="EMBL" id="MBG0738038.1"/>
    </source>
</evidence>
<protein>
    <submittedName>
        <fullName evidence="2">Uncharacterized protein</fullName>
    </submittedName>
</protein>
<evidence type="ECO:0000256" key="1">
    <source>
        <dbReference type="SAM" id="Phobius"/>
    </source>
</evidence>
<keyword evidence="1" id="KW-0812">Transmembrane</keyword>
<dbReference type="EMBL" id="JADNYM010000001">
    <property type="protein sequence ID" value="MBG0738038.1"/>
    <property type="molecule type" value="Genomic_DNA"/>
</dbReference>
<evidence type="ECO:0000313" key="3">
    <source>
        <dbReference type="Proteomes" id="UP000655366"/>
    </source>
</evidence>